<comment type="caution">
    <text evidence="10">The sequence shown here is derived from an EMBL/GenBank/DDBJ whole genome shotgun (WGS) entry which is preliminary data.</text>
</comment>
<dbReference type="InterPro" id="IPR025993">
    <property type="entry name" value="Ceramide_glucosylTrfase"/>
</dbReference>
<dbReference type="GO" id="GO:0006679">
    <property type="term" value="P:glucosylceramide biosynthetic process"/>
    <property type="evidence" value="ECO:0007669"/>
    <property type="project" value="TreeGrafter"/>
</dbReference>
<evidence type="ECO:0000313" key="11">
    <source>
        <dbReference type="Proteomes" id="UP000182680"/>
    </source>
</evidence>
<dbReference type="AlphaFoldDB" id="A0AA94HT49"/>
<dbReference type="EMBL" id="FPIW01000027">
    <property type="protein sequence ID" value="SFW51625.1"/>
    <property type="molecule type" value="Genomic_DNA"/>
</dbReference>
<accession>A0AA94HT49</accession>
<keyword evidence="6 9" id="KW-0812">Transmembrane</keyword>
<evidence type="ECO:0000256" key="7">
    <source>
        <dbReference type="ARBA" id="ARBA00022989"/>
    </source>
</evidence>
<feature type="transmembrane region" description="Helical" evidence="9">
    <location>
        <begin position="343"/>
        <end position="362"/>
    </location>
</feature>
<keyword evidence="7 9" id="KW-1133">Transmembrane helix</keyword>
<protein>
    <submittedName>
        <fullName evidence="10">Glycosyltransferase, catalytic subunit of cellulose synthase and poly-beta-1,6-N-acetylglucosamine synthase</fullName>
    </submittedName>
</protein>
<name>A0AA94HT49_DESDE</name>
<dbReference type="RefSeq" id="WP_072311909.1">
    <property type="nucleotide sequence ID" value="NZ_FPIW01000027.1"/>
</dbReference>
<reference evidence="11" key="1">
    <citation type="submission" date="2016-11" db="EMBL/GenBank/DDBJ databases">
        <authorList>
            <person name="Jaros S."/>
            <person name="Januszkiewicz K."/>
            <person name="Wedrychowicz H."/>
        </authorList>
    </citation>
    <scope>NUCLEOTIDE SEQUENCE [LARGE SCALE GENOMIC DNA]</scope>
    <source>
        <strain evidence="11">DSM 7057</strain>
    </source>
</reference>
<evidence type="ECO:0000256" key="4">
    <source>
        <dbReference type="ARBA" id="ARBA00022676"/>
    </source>
</evidence>
<evidence type="ECO:0000256" key="5">
    <source>
        <dbReference type="ARBA" id="ARBA00022679"/>
    </source>
</evidence>
<proteinExistence type="predicted"/>
<keyword evidence="8 9" id="KW-0472">Membrane</keyword>
<comment type="pathway">
    <text evidence="3">Sphingolipid metabolism.</text>
</comment>
<dbReference type="GO" id="GO:0008120">
    <property type="term" value="F:ceramide glucosyltransferase activity"/>
    <property type="evidence" value="ECO:0007669"/>
    <property type="project" value="TreeGrafter"/>
</dbReference>
<dbReference type="InterPro" id="IPR029044">
    <property type="entry name" value="Nucleotide-diphossugar_trans"/>
</dbReference>
<gene>
    <name evidence="10" type="ORF">SAMN02910291_01651</name>
</gene>
<evidence type="ECO:0000256" key="1">
    <source>
        <dbReference type="ARBA" id="ARBA00004141"/>
    </source>
</evidence>
<evidence type="ECO:0000256" key="9">
    <source>
        <dbReference type="SAM" id="Phobius"/>
    </source>
</evidence>
<sequence>MFWLWFALAALKCLLLYVLARTGQALPRRARLDEAANRALPDDRWPLVGMIVPMAGADKRMSAAVRSLLLQNYPRYLPVLVTATADEPAADLVRQIQRDYPHARHVVAGPARNCGQKNHNSLCGVAAVKNKADVFVFCDSTHMARPDFMRHLVGPLATGEAEFSTGYHVVNPTDHRPVTLAYALCVLLMRLLQAVSSFTQLWGGAMAMTREAFGRYAVEDLWARNVVDDCSLSARLQKLGIPVRLCPGALLHTEAGRHERHVWRAWMDRQVLFLKFCMPIQWVLLGFMGFVMAVPPLVAAFILLGGLLHVSSGLAVMLALLWIVMLSVILHLWRGLLRHSISFVRWFLSFFDAVAMFVLVYFRSLPARSIVWHGLRYVVGRGGTVRRVERLF</sequence>
<evidence type="ECO:0000256" key="8">
    <source>
        <dbReference type="ARBA" id="ARBA00023136"/>
    </source>
</evidence>
<dbReference type="PANTHER" id="PTHR12726">
    <property type="entry name" value="CERAMIDE GLUCOSYLTRANSFERASE"/>
    <property type="match status" value="1"/>
</dbReference>
<evidence type="ECO:0000256" key="6">
    <source>
        <dbReference type="ARBA" id="ARBA00022692"/>
    </source>
</evidence>
<dbReference type="PANTHER" id="PTHR12726:SF0">
    <property type="entry name" value="CERAMIDE GLUCOSYLTRANSFERASE"/>
    <property type="match status" value="1"/>
</dbReference>
<evidence type="ECO:0000256" key="2">
    <source>
        <dbReference type="ARBA" id="ARBA00004760"/>
    </source>
</evidence>
<dbReference type="Gene3D" id="3.90.550.10">
    <property type="entry name" value="Spore Coat Polysaccharide Biosynthesis Protein SpsA, Chain A"/>
    <property type="match status" value="1"/>
</dbReference>
<dbReference type="Proteomes" id="UP000182680">
    <property type="component" value="Unassembled WGS sequence"/>
</dbReference>
<comment type="pathway">
    <text evidence="2">Lipid metabolism; sphingolipid metabolism.</text>
</comment>
<keyword evidence="4" id="KW-0328">Glycosyltransferase</keyword>
<evidence type="ECO:0000313" key="10">
    <source>
        <dbReference type="EMBL" id="SFW51625.1"/>
    </source>
</evidence>
<organism evidence="10 11">
    <name type="scientific">Desulfovibrio desulfuricans</name>
    <dbReference type="NCBI Taxonomy" id="876"/>
    <lineage>
        <taxon>Bacteria</taxon>
        <taxon>Pseudomonadati</taxon>
        <taxon>Thermodesulfobacteriota</taxon>
        <taxon>Desulfovibrionia</taxon>
        <taxon>Desulfovibrionales</taxon>
        <taxon>Desulfovibrionaceae</taxon>
        <taxon>Desulfovibrio</taxon>
    </lineage>
</organism>
<dbReference type="Pfam" id="PF13641">
    <property type="entry name" value="Glyco_tranf_2_3"/>
    <property type="match status" value="1"/>
</dbReference>
<dbReference type="SUPFAM" id="SSF53448">
    <property type="entry name" value="Nucleotide-diphospho-sugar transferases"/>
    <property type="match status" value="1"/>
</dbReference>
<dbReference type="GO" id="GO:0016020">
    <property type="term" value="C:membrane"/>
    <property type="evidence" value="ECO:0007669"/>
    <property type="project" value="UniProtKB-SubCell"/>
</dbReference>
<keyword evidence="5" id="KW-0808">Transferase</keyword>
<comment type="subcellular location">
    <subcellularLocation>
        <location evidence="1">Membrane</location>
        <topology evidence="1">Multi-pass membrane protein</topology>
    </subcellularLocation>
</comment>
<feature type="transmembrane region" description="Helical" evidence="9">
    <location>
        <begin position="314"/>
        <end position="336"/>
    </location>
</feature>
<feature type="transmembrane region" description="Helical" evidence="9">
    <location>
        <begin position="282"/>
        <end position="308"/>
    </location>
</feature>
<evidence type="ECO:0000256" key="3">
    <source>
        <dbReference type="ARBA" id="ARBA00004991"/>
    </source>
</evidence>